<dbReference type="InterPro" id="IPR004846">
    <property type="entry name" value="T2SS/T3SS_dom"/>
</dbReference>
<dbReference type="NCBIfam" id="TIGR02517">
    <property type="entry name" value="type_II_gspD"/>
    <property type="match status" value="1"/>
</dbReference>
<dbReference type="InterPro" id="IPR038591">
    <property type="entry name" value="NolW-like_sf"/>
</dbReference>
<keyword evidence="9" id="KW-0998">Cell outer membrane</keyword>
<keyword evidence="7" id="KW-0653">Protein transport</keyword>
<gene>
    <name evidence="16" type="primary">gspD</name>
    <name evidence="16" type="ORF">OD750_019310</name>
</gene>
<evidence type="ECO:0000256" key="2">
    <source>
        <dbReference type="ARBA" id="ARBA00006980"/>
    </source>
</evidence>
<dbReference type="GO" id="GO:0015628">
    <property type="term" value="P:protein secretion by the type II secretion system"/>
    <property type="evidence" value="ECO:0007669"/>
    <property type="project" value="InterPro"/>
</dbReference>
<feature type="compositionally biased region" description="Polar residues" evidence="11">
    <location>
        <begin position="505"/>
        <end position="516"/>
    </location>
</feature>
<dbReference type="Pfam" id="PF00263">
    <property type="entry name" value="Secretin"/>
    <property type="match status" value="1"/>
</dbReference>
<evidence type="ECO:0000256" key="9">
    <source>
        <dbReference type="ARBA" id="ARBA00023237"/>
    </source>
</evidence>
<feature type="domain" description="NolW-like" evidence="14">
    <location>
        <begin position="346"/>
        <end position="468"/>
    </location>
</feature>
<dbReference type="EMBL" id="JAOVZO020000019">
    <property type="protein sequence ID" value="MDC8014698.1"/>
    <property type="molecule type" value="Genomic_DNA"/>
</dbReference>
<evidence type="ECO:0000259" key="13">
    <source>
        <dbReference type="Pfam" id="PF00263"/>
    </source>
</evidence>
<comment type="caution">
    <text evidence="16">The sequence shown here is derived from an EMBL/GenBank/DDBJ whole genome shotgun (WGS) entry which is preliminary data.</text>
</comment>
<dbReference type="Proteomes" id="UP001139971">
    <property type="component" value="Unassembled WGS sequence"/>
</dbReference>
<dbReference type="InterPro" id="IPR049371">
    <property type="entry name" value="GspD-like_N0"/>
</dbReference>
<dbReference type="AlphaFoldDB" id="A0A9X4BJJ1"/>
<keyword evidence="17" id="KW-1185">Reference proteome</keyword>
<dbReference type="InterPro" id="IPR013356">
    <property type="entry name" value="T2SS_GspD"/>
</dbReference>
<dbReference type="Gene3D" id="3.55.50.30">
    <property type="match status" value="1"/>
</dbReference>
<evidence type="ECO:0000256" key="1">
    <source>
        <dbReference type="ARBA" id="ARBA00004442"/>
    </source>
</evidence>
<dbReference type="PRINTS" id="PR00811">
    <property type="entry name" value="BCTERIALGSPD"/>
</dbReference>
<feature type="domain" description="NolW-like" evidence="14">
    <location>
        <begin position="270"/>
        <end position="337"/>
    </location>
</feature>
<feature type="region of interest" description="Disordered" evidence="11">
    <location>
        <begin position="53"/>
        <end position="74"/>
    </location>
</feature>
<evidence type="ECO:0000256" key="5">
    <source>
        <dbReference type="ARBA" id="ARBA00022692"/>
    </source>
</evidence>
<evidence type="ECO:0000259" key="14">
    <source>
        <dbReference type="Pfam" id="PF03958"/>
    </source>
</evidence>
<keyword evidence="8" id="KW-0472">Membrane</keyword>
<evidence type="ECO:0000313" key="17">
    <source>
        <dbReference type="Proteomes" id="UP001139971"/>
    </source>
</evidence>
<feature type="signal peptide" evidence="12">
    <location>
        <begin position="1"/>
        <end position="18"/>
    </location>
</feature>
<dbReference type="Gene3D" id="3.30.1370.120">
    <property type="match status" value="3"/>
</dbReference>
<comment type="subcellular location">
    <subcellularLocation>
        <location evidence="1 10">Cell outer membrane</location>
    </subcellularLocation>
</comment>
<dbReference type="Pfam" id="PF21305">
    <property type="entry name" value="type_II_gspD_N0"/>
    <property type="match status" value="1"/>
</dbReference>
<evidence type="ECO:0000256" key="10">
    <source>
        <dbReference type="RuleBase" id="RU004004"/>
    </source>
</evidence>
<dbReference type="InterPro" id="IPR005644">
    <property type="entry name" value="NolW-like"/>
</dbReference>
<dbReference type="GO" id="GO:0015627">
    <property type="term" value="C:type II protein secretion system complex"/>
    <property type="evidence" value="ECO:0007669"/>
    <property type="project" value="InterPro"/>
</dbReference>
<feature type="compositionally biased region" description="Low complexity" evidence="11">
    <location>
        <begin position="407"/>
        <end position="416"/>
    </location>
</feature>
<feature type="region of interest" description="Disordered" evidence="11">
    <location>
        <begin position="366"/>
        <end position="425"/>
    </location>
</feature>
<dbReference type="InterPro" id="IPR004845">
    <property type="entry name" value="T2SS_GspD_CS"/>
</dbReference>
<keyword evidence="4" id="KW-1134">Transmembrane beta strand</keyword>
<feature type="domain" description="GspD-like N0" evidence="15">
    <location>
        <begin position="109"/>
        <end position="172"/>
    </location>
</feature>
<evidence type="ECO:0000256" key="12">
    <source>
        <dbReference type="SAM" id="SignalP"/>
    </source>
</evidence>
<evidence type="ECO:0000313" key="16">
    <source>
        <dbReference type="EMBL" id="MDC8014698.1"/>
    </source>
</evidence>
<feature type="region of interest" description="Disordered" evidence="11">
    <location>
        <begin position="505"/>
        <end position="525"/>
    </location>
</feature>
<evidence type="ECO:0000256" key="11">
    <source>
        <dbReference type="SAM" id="MobiDB-lite"/>
    </source>
</evidence>
<evidence type="ECO:0000256" key="4">
    <source>
        <dbReference type="ARBA" id="ARBA00022452"/>
    </source>
</evidence>
<dbReference type="InterPro" id="IPR050810">
    <property type="entry name" value="Bact_Secretion_Sys_Channel"/>
</dbReference>
<dbReference type="Pfam" id="PF03958">
    <property type="entry name" value="Secretin_N"/>
    <property type="match status" value="2"/>
</dbReference>
<organism evidence="16 17">
    <name type="scientific">Tahibacter soli</name>
    <dbReference type="NCBI Taxonomy" id="2983605"/>
    <lineage>
        <taxon>Bacteria</taxon>
        <taxon>Pseudomonadati</taxon>
        <taxon>Pseudomonadota</taxon>
        <taxon>Gammaproteobacteria</taxon>
        <taxon>Lysobacterales</taxon>
        <taxon>Rhodanobacteraceae</taxon>
        <taxon>Tahibacter</taxon>
    </lineage>
</organism>
<feature type="compositionally biased region" description="Low complexity" evidence="11">
    <location>
        <begin position="369"/>
        <end position="382"/>
    </location>
</feature>
<evidence type="ECO:0000256" key="3">
    <source>
        <dbReference type="ARBA" id="ARBA00022448"/>
    </source>
</evidence>
<evidence type="ECO:0000256" key="6">
    <source>
        <dbReference type="ARBA" id="ARBA00022729"/>
    </source>
</evidence>
<accession>A0A9X4BJJ1</accession>
<dbReference type="PROSITE" id="PS00875">
    <property type="entry name" value="T2SP_D"/>
    <property type="match status" value="1"/>
</dbReference>
<proteinExistence type="inferred from homology"/>
<keyword evidence="5" id="KW-0812">Transmembrane</keyword>
<dbReference type="PRINTS" id="PR01032">
    <property type="entry name" value="PHAGEIV"/>
</dbReference>
<protein>
    <submittedName>
        <fullName evidence="16">Type II secretion system secretin GspD</fullName>
    </submittedName>
</protein>
<evidence type="ECO:0000259" key="15">
    <source>
        <dbReference type="Pfam" id="PF21305"/>
    </source>
</evidence>
<dbReference type="PANTHER" id="PTHR30332:SF25">
    <property type="entry name" value="SECRETIN XPSD"/>
    <property type="match status" value="1"/>
</dbReference>
<keyword evidence="6 12" id="KW-0732">Signal</keyword>
<dbReference type="PROSITE" id="PS51257">
    <property type="entry name" value="PROKAR_LIPOPROTEIN"/>
    <property type="match status" value="1"/>
</dbReference>
<evidence type="ECO:0000256" key="7">
    <source>
        <dbReference type="ARBA" id="ARBA00022927"/>
    </source>
</evidence>
<name>A0A9X4BJJ1_9GAMM</name>
<feature type="domain" description="Type II/III secretion system secretin-like" evidence="13">
    <location>
        <begin position="550"/>
        <end position="717"/>
    </location>
</feature>
<evidence type="ECO:0000256" key="8">
    <source>
        <dbReference type="ARBA" id="ARBA00023136"/>
    </source>
</evidence>
<keyword evidence="3 10" id="KW-0813">Transport</keyword>
<dbReference type="InterPro" id="IPR001775">
    <property type="entry name" value="GspD/PilQ"/>
</dbReference>
<dbReference type="GO" id="GO:0009279">
    <property type="term" value="C:cell outer membrane"/>
    <property type="evidence" value="ECO:0007669"/>
    <property type="project" value="UniProtKB-SubCell"/>
</dbReference>
<feature type="chain" id="PRO_5040923065" evidence="12">
    <location>
        <begin position="19"/>
        <end position="758"/>
    </location>
</feature>
<reference evidence="16" key="1">
    <citation type="submission" date="2023-02" db="EMBL/GenBank/DDBJ databases">
        <title>Tahibacter soli sp. nov. isolated from soil.</title>
        <authorList>
            <person name="Baek J.H."/>
            <person name="Lee J.K."/>
            <person name="Choi D.G."/>
            <person name="Jeon C.O."/>
        </authorList>
    </citation>
    <scope>NUCLEOTIDE SEQUENCE</scope>
    <source>
        <strain evidence="16">BL</strain>
    </source>
</reference>
<dbReference type="PANTHER" id="PTHR30332">
    <property type="entry name" value="PROBABLE GENERAL SECRETION PATHWAY PROTEIN D"/>
    <property type="match status" value="1"/>
</dbReference>
<dbReference type="RefSeq" id="WP_263541058.1">
    <property type="nucleotide sequence ID" value="NZ_JAOVZO020000019.1"/>
</dbReference>
<sequence length="758" mass="81687">MRLSAQTLSLVTALVALAGCATAPQQREKVDGAVAELLDKPKVQTEVDRKAQALAEGRDEGPISLSRGGTDAPLAKPEIEIGNGKFINEASARAPVPSTPDGEGQLTFNFENQPIQAVAKAILGDLLQLNYVIAPGVQGNVSFSTSKPIKSEQAMSILQMLLSWTNNALVFSEGRYTVLPAKDAIKGKQTARLGPPGAAKGYEVRVFPLQFVSPKEMEKLLKPFAKDDAFVSVDTSRSMLIMAGTAVELENYQRSIDTFDVDWLKGMSVGVYPVAHVEVAKIMPELDKIFGATGESPMAGMFRFVPIERTNSIVVITPNANYLSQAEEWLRRLDQGGSESGTQLYVYDVKNVKAVDLADRLSEVFTGQRSASSSSRKSSRGSVAPGLQSVEVRGMNDNSRRAENTRQQQQASNTGAAAGGGSFQVGDEETEVRITAVEENNQILIMGTQTQWGIIQSAIKRLDIEPLQVQIETKILEVRLVDNFSFGVQWYLEGLIGLNNTSDQGGGPFTSSQPGNKQRIGLGSGGTARDASSTFFYAFANNEVEAAIRALEKDSNTKTLSAPSLMVLNNKEARINVGDQIPVVQTFYNPGFNTGTSGSQYNSGSVQFRDTGVQLTVTPRVNPGGLVYMEVGQEVSKPGTQDATGNYTVSKREIETEIAVQSGQTVLLGGLIGENESRAKDGIPGLSKIPLLGRLFGTTKRDNDRTELIILITPRVVSNSNEARDITEEYQKRFKSLAPLRGAGGDTIEGAFGNKKDK</sequence>
<comment type="similarity">
    <text evidence="2">Belongs to the bacterial secretin family. GSP D subfamily.</text>
</comment>